<protein>
    <submittedName>
        <fullName evidence="1">Uncharacterized protein</fullName>
    </submittedName>
</protein>
<name>A0A0E9P763_ANGAN</name>
<dbReference type="AlphaFoldDB" id="A0A0E9P763"/>
<proteinExistence type="predicted"/>
<evidence type="ECO:0000313" key="1">
    <source>
        <dbReference type="EMBL" id="JAG99697.1"/>
    </source>
</evidence>
<organism evidence="1">
    <name type="scientific">Anguilla anguilla</name>
    <name type="common">European freshwater eel</name>
    <name type="synonym">Muraena anguilla</name>
    <dbReference type="NCBI Taxonomy" id="7936"/>
    <lineage>
        <taxon>Eukaryota</taxon>
        <taxon>Metazoa</taxon>
        <taxon>Chordata</taxon>
        <taxon>Craniata</taxon>
        <taxon>Vertebrata</taxon>
        <taxon>Euteleostomi</taxon>
        <taxon>Actinopterygii</taxon>
        <taxon>Neopterygii</taxon>
        <taxon>Teleostei</taxon>
        <taxon>Anguilliformes</taxon>
        <taxon>Anguillidae</taxon>
        <taxon>Anguilla</taxon>
    </lineage>
</organism>
<reference evidence="1" key="2">
    <citation type="journal article" date="2015" name="Fish Shellfish Immunol.">
        <title>Early steps in the European eel (Anguilla anguilla)-Vibrio vulnificus interaction in the gills: Role of the RtxA13 toxin.</title>
        <authorList>
            <person name="Callol A."/>
            <person name="Pajuelo D."/>
            <person name="Ebbesson L."/>
            <person name="Teles M."/>
            <person name="MacKenzie S."/>
            <person name="Amaro C."/>
        </authorList>
    </citation>
    <scope>NUCLEOTIDE SEQUENCE</scope>
</reference>
<accession>A0A0E9P763</accession>
<dbReference type="EMBL" id="GBXM01108879">
    <property type="protein sequence ID" value="JAG99697.1"/>
    <property type="molecule type" value="Transcribed_RNA"/>
</dbReference>
<reference evidence="1" key="1">
    <citation type="submission" date="2014-11" db="EMBL/GenBank/DDBJ databases">
        <authorList>
            <person name="Amaro Gonzalez C."/>
        </authorList>
    </citation>
    <scope>NUCLEOTIDE SEQUENCE</scope>
</reference>
<sequence>MNCLPNWLTHTIIIRRLAYIINLSNTDNTRYLGQSIEFTSWLKERNRGHSALTPLSPISGVKCLGSRVG</sequence>